<dbReference type="SMART" id="SM00421">
    <property type="entry name" value="HTH_LUXR"/>
    <property type="match status" value="1"/>
</dbReference>
<dbReference type="Gene3D" id="1.10.10.10">
    <property type="entry name" value="Winged helix-like DNA-binding domain superfamily/Winged helix DNA-binding domain"/>
    <property type="match status" value="1"/>
</dbReference>
<comment type="caution">
    <text evidence="3">The sequence shown here is derived from an EMBL/GenBank/DDBJ whole genome shotgun (WGS) entry which is preliminary data.</text>
</comment>
<gene>
    <name evidence="3" type="ORF">PO587_20095</name>
</gene>
<evidence type="ECO:0000313" key="3">
    <source>
        <dbReference type="EMBL" id="MDC2956775.1"/>
    </source>
</evidence>
<feature type="region of interest" description="Disordered" evidence="1">
    <location>
        <begin position="374"/>
        <end position="394"/>
    </location>
</feature>
<organism evidence="3 4">
    <name type="scientific">Streptomyces gilvifuscus</name>
    <dbReference type="NCBI Taxonomy" id="1550617"/>
    <lineage>
        <taxon>Bacteria</taxon>
        <taxon>Bacillati</taxon>
        <taxon>Actinomycetota</taxon>
        <taxon>Actinomycetes</taxon>
        <taxon>Kitasatosporales</taxon>
        <taxon>Streptomycetaceae</taxon>
        <taxon>Streptomyces</taxon>
    </lineage>
</organism>
<feature type="domain" description="HTH luxR-type" evidence="2">
    <location>
        <begin position="857"/>
        <end position="884"/>
    </location>
</feature>
<sequence length="929" mass="99636">MPDRCRPRPVELSSGRDRQVRGIVDAIADPAGPRAVLILGTGGTGLSTVLKQVCQEFGEDRTWFVAARPRQPHSALGNVLNNFRALRPTERSDRPGTVLAIDDAQWVDAGTIRRLTSMVRASDDTGLRCVCTVRVDVPAAAQPHLVSELVDQRLVDVVWLRPLDDTGLAAMIGERSGAEPTAELVRHVGRLTRNRPKAVGIAIDALTAADGIRVVDLRTHLVRPDAVPTLRPQHRLLQELRGLGATTWSVAKAAAVLNPLADAMPELVAEATGLSHTEVTEALHVLRANGVVRQARDGGRWIFRLPLVQRILIGQTGPYERRRLAEVAVTAVWAGRALCTDPDYLADQQACAGRMLDEQRVKAELLAHARASTCRTSGSGPHFGGGAAGPSGSRSGSGANAGVWLRVAAELSSDEAERVRILWEAARVFAAQGRTAEGLATVESLLNDVSTQPGCTSLLIDIHLARISMLRATGNQAALNWLTRGETWPWAPDPLVQAVTRAGASYALGQWQRVRELLDGIPRHQAPSGGHGDQAGLRDYPARRAEVLGSLAALWQGDPDRFTEHLSGPDQRGFPYTAALLTLGELTAAERTLTRSGGRPEQLALADQAVLAARRGEFTLALKLTRRCLAPGAMPSSDASRVGMMQTAALILLARGQLRRASELVDRGHGSGRTPLLHLLAVPQARAAMALGEHRRAAHILDQAVTYAAHGDTVAGTDEVWFASAQLATATGDRDRLDMCLREAETVASKLGTHRAITHSLLVRAAVDPHSGPAALKTARALGQPFELAMAIEHLVRVGAADPQLLREAYGLLGPLGALLVRARMRTLMREHDVAVPDRQAVVEENERLLAVLVAQGFGNQQISALLSVSRRSIESRLTRLFSRSGYRSRLELAMAMLRDRPEPPLTVNACAEPSLTASGSAAPFSPGG</sequence>
<evidence type="ECO:0000313" key="4">
    <source>
        <dbReference type="Proteomes" id="UP001221328"/>
    </source>
</evidence>
<dbReference type="InterPro" id="IPR000792">
    <property type="entry name" value="Tscrpt_reg_LuxR_C"/>
</dbReference>
<dbReference type="InterPro" id="IPR027417">
    <property type="entry name" value="P-loop_NTPase"/>
</dbReference>
<dbReference type="SUPFAM" id="SSF52540">
    <property type="entry name" value="P-loop containing nucleoside triphosphate hydrolases"/>
    <property type="match status" value="1"/>
</dbReference>
<protein>
    <recommendedName>
        <fullName evidence="2">HTH luxR-type domain-containing protein</fullName>
    </recommendedName>
</protein>
<dbReference type="PROSITE" id="PS00622">
    <property type="entry name" value="HTH_LUXR_1"/>
    <property type="match status" value="1"/>
</dbReference>
<dbReference type="InterPro" id="IPR036388">
    <property type="entry name" value="WH-like_DNA-bd_sf"/>
</dbReference>
<dbReference type="InterPro" id="IPR016032">
    <property type="entry name" value="Sig_transdc_resp-reg_C-effctor"/>
</dbReference>
<accession>A0ABT5FW65</accession>
<name>A0ABT5FW65_9ACTN</name>
<dbReference type="EMBL" id="JAQOSK010000007">
    <property type="protein sequence ID" value="MDC2956775.1"/>
    <property type="molecule type" value="Genomic_DNA"/>
</dbReference>
<keyword evidence="4" id="KW-1185">Reference proteome</keyword>
<reference evidence="3 4" key="1">
    <citation type="journal article" date="2015" name="Int. J. Syst. Evol. Microbiol.">
        <title>Streptomyces gilvifuscus sp. nov., an actinomycete that produces antibacterial compounds isolated from soil.</title>
        <authorList>
            <person name="Nguyen T.M."/>
            <person name="Kim J."/>
        </authorList>
    </citation>
    <scope>NUCLEOTIDE SEQUENCE [LARGE SCALE GENOMIC DNA]</scope>
    <source>
        <strain evidence="3 4">T113</strain>
    </source>
</reference>
<dbReference type="Proteomes" id="UP001221328">
    <property type="component" value="Unassembled WGS sequence"/>
</dbReference>
<evidence type="ECO:0000256" key="1">
    <source>
        <dbReference type="SAM" id="MobiDB-lite"/>
    </source>
</evidence>
<dbReference type="SUPFAM" id="SSF46894">
    <property type="entry name" value="C-terminal effector domain of the bipartite response regulators"/>
    <property type="match status" value="1"/>
</dbReference>
<proteinExistence type="predicted"/>
<evidence type="ECO:0000259" key="2">
    <source>
        <dbReference type="PROSITE" id="PS00622"/>
    </source>
</evidence>